<comment type="caution">
    <text evidence="10">The sequence shown here is derived from an EMBL/GenBank/DDBJ whole genome shotgun (WGS) entry which is preliminary data.</text>
</comment>
<keyword evidence="11" id="KW-1185">Reference proteome</keyword>
<dbReference type="NCBIfam" id="TIGR01297">
    <property type="entry name" value="CDF"/>
    <property type="match status" value="1"/>
</dbReference>
<feature type="transmembrane region" description="Helical" evidence="7">
    <location>
        <begin position="131"/>
        <end position="154"/>
    </location>
</feature>
<dbReference type="SUPFAM" id="SSF161111">
    <property type="entry name" value="Cation efflux protein transmembrane domain-like"/>
    <property type="match status" value="1"/>
</dbReference>
<reference evidence="11" key="1">
    <citation type="journal article" date="2019" name="Int. J. Syst. Evol. Microbiol.">
        <title>The Global Catalogue of Microorganisms (GCM) 10K type strain sequencing project: providing services to taxonomists for standard genome sequencing and annotation.</title>
        <authorList>
            <consortium name="The Broad Institute Genomics Platform"/>
            <consortium name="The Broad Institute Genome Sequencing Center for Infectious Disease"/>
            <person name="Wu L."/>
            <person name="Ma J."/>
        </authorList>
    </citation>
    <scope>NUCLEOTIDE SEQUENCE [LARGE SCALE GENOMIC DNA]</scope>
    <source>
        <strain evidence="11">CCM 8932</strain>
    </source>
</reference>
<keyword evidence="4 7" id="KW-0812">Transmembrane</keyword>
<feature type="transmembrane region" description="Helical" evidence="7">
    <location>
        <begin position="29"/>
        <end position="49"/>
    </location>
</feature>
<dbReference type="PANTHER" id="PTHR43840">
    <property type="entry name" value="MITOCHONDRIAL METAL TRANSPORTER 1-RELATED"/>
    <property type="match status" value="1"/>
</dbReference>
<dbReference type="InterPro" id="IPR036837">
    <property type="entry name" value="Cation_efflux_CTD_sf"/>
</dbReference>
<dbReference type="RefSeq" id="WP_137639780.1">
    <property type="nucleotide sequence ID" value="NZ_BJDK01000010.1"/>
</dbReference>
<evidence type="ECO:0000256" key="5">
    <source>
        <dbReference type="ARBA" id="ARBA00022989"/>
    </source>
</evidence>
<feature type="domain" description="Cation efflux protein cytoplasmic" evidence="9">
    <location>
        <begin position="232"/>
        <end position="293"/>
    </location>
</feature>
<dbReference type="Gene3D" id="3.30.70.1350">
    <property type="entry name" value="Cation efflux protein, cytoplasmic domain"/>
    <property type="match status" value="1"/>
</dbReference>
<keyword evidence="3" id="KW-0813">Transport</keyword>
<evidence type="ECO:0000259" key="9">
    <source>
        <dbReference type="Pfam" id="PF16916"/>
    </source>
</evidence>
<evidence type="ECO:0000256" key="2">
    <source>
        <dbReference type="ARBA" id="ARBA00008114"/>
    </source>
</evidence>
<dbReference type="SUPFAM" id="SSF160240">
    <property type="entry name" value="Cation efflux protein cytoplasmic domain-like"/>
    <property type="match status" value="1"/>
</dbReference>
<dbReference type="Pfam" id="PF16916">
    <property type="entry name" value="ZT_dimer"/>
    <property type="match status" value="1"/>
</dbReference>
<proteinExistence type="inferred from homology"/>
<dbReference type="PANTHER" id="PTHR43840:SF50">
    <property type="entry name" value="MANGANESE EFFLUX SYSTEM PROTEIN MNES"/>
    <property type="match status" value="1"/>
</dbReference>
<evidence type="ECO:0000256" key="4">
    <source>
        <dbReference type="ARBA" id="ARBA00022692"/>
    </source>
</evidence>
<dbReference type="InterPro" id="IPR002524">
    <property type="entry name" value="Cation_efflux"/>
</dbReference>
<evidence type="ECO:0000313" key="10">
    <source>
        <dbReference type="EMBL" id="MFC6165237.1"/>
    </source>
</evidence>
<evidence type="ECO:0000256" key="1">
    <source>
        <dbReference type="ARBA" id="ARBA00004141"/>
    </source>
</evidence>
<dbReference type="InterPro" id="IPR027469">
    <property type="entry name" value="Cation_efflux_TMD_sf"/>
</dbReference>
<dbReference type="EMBL" id="JBHSSD010000043">
    <property type="protein sequence ID" value="MFC6165237.1"/>
    <property type="molecule type" value="Genomic_DNA"/>
</dbReference>
<feature type="transmembrane region" description="Helical" evidence="7">
    <location>
        <begin position="93"/>
        <end position="119"/>
    </location>
</feature>
<dbReference type="InterPro" id="IPR058533">
    <property type="entry name" value="Cation_efflux_TM"/>
</dbReference>
<protein>
    <submittedName>
        <fullName evidence="10">Cation diffusion facilitator family transporter</fullName>
    </submittedName>
</protein>
<dbReference type="Pfam" id="PF01545">
    <property type="entry name" value="Cation_efflux"/>
    <property type="match status" value="1"/>
</dbReference>
<evidence type="ECO:0000259" key="8">
    <source>
        <dbReference type="Pfam" id="PF01545"/>
    </source>
</evidence>
<evidence type="ECO:0000256" key="7">
    <source>
        <dbReference type="SAM" id="Phobius"/>
    </source>
</evidence>
<gene>
    <name evidence="10" type="ORF">ACFP3T_11190</name>
</gene>
<accession>A0ABW1RAQ2</accession>
<feature type="domain" description="Cation efflux protein transmembrane" evidence="8">
    <location>
        <begin position="34"/>
        <end position="226"/>
    </location>
</feature>
<dbReference type="Gene3D" id="1.20.1510.10">
    <property type="entry name" value="Cation efflux protein transmembrane domain"/>
    <property type="match status" value="1"/>
</dbReference>
<dbReference type="Proteomes" id="UP001596253">
    <property type="component" value="Unassembled WGS sequence"/>
</dbReference>
<name>A0ABW1RAQ2_9LACO</name>
<comment type="similarity">
    <text evidence="2">Belongs to the cation diffusion facilitator (CDF) transporter (TC 2.A.4) family.</text>
</comment>
<evidence type="ECO:0000256" key="6">
    <source>
        <dbReference type="ARBA" id="ARBA00023136"/>
    </source>
</evidence>
<dbReference type="InterPro" id="IPR050291">
    <property type="entry name" value="CDF_Transporter"/>
</dbReference>
<organism evidence="10 11">
    <name type="scientific">Lactiplantibacillus dongliensis</name>
    <dbReference type="NCBI Taxonomy" id="2559919"/>
    <lineage>
        <taxon>Bacteria</taxon>
        <taxon>Bacillati</taxon>
        <taxon>Bacillota</taxon>
        <taxon>Bacilli</taxon>
        <taxon>Lactobacillales</taxon>
        <taxon>Lactobacillaceae</taxon>
        <taxon>Lactiplantibacillus</taxon>
    </lineage>
</organism>
<sequence length="307" mass="33147">MAKIRLSGPLISATTTAANRMKIKRAQHWLSLNLGLYVLIAGIELLVGWQTHAAVLLADGENNVTGSFATILLLVGLHFAAKPSDAYHVEGHWQFESLAVFLSGLSMVLVGLNCIWLALRQTWSVWQLGRGTLSGIVLYPAGASAVILLVEAGLNHWQGQRFSDSALLASAQDYFSDAVTSGVTVLALCLTMVTHWPLIDTLSAVGLGSYICWTGGQILSRSAAKLSNGFDPERQVGIAALILTVPGVQGIKAVHGRYVGDSIVLELAIQVAPQLTVTDTVRLRQQLCQRLASQESLLYCWIEFWPS</sequence>
<comment type="subcellular location">
    <subcellularLocation>
        <location evidence="1">Membrane</location>
        <topology evidence="1">Multi-pass membrane protein</topology>
    </subcellularLocation>
</comment>
<keyword evidence="6 7" id="KW-0472">Membrane</keyword>
<evidence type="ECO:0000256" key="3">
    <source>
        <dbReference type="ARBA" id="ARBA00022448"/>
    </source>
</evidence>
<dbReference type="InterPro" id="IPR027470">
    <property type="entry name" value="Cation_efflux_CTD"/>
</dbReference>
<evidence type="ECO:0000313" key="11">
    <source>
        <dbReference type="Proteomes" id="UP001596253"/>
    </source>
</evidence>
<keyword evidence="5 7" id="KW-1133">Transmembrane helix</keyword>